<gene>
    <name evidence="1" type="ORF">SLITO_v1c04140</name>
</gene>
<keyword evidence="2" id="KW-1185">Reference proteome</keyword>
<accession>A0A0K1W1T6</accession>
<dbReference type="OrthoDB" id="389681at2"/>
<reference evidence="1 2" key="1">
    <citation type="journal article" date="2015" name="Genome Announc.">
        <title>Complete Genome Sequence of Spiroplasma litorale TN-1T (DSM 21781), a Bacterium Isolated from a Green-Eyed Horsefly (Tabanus nigrovittatus).</title>
        <authorList>
            <person name="Lo W.S."/>
            <person name="Lai Y.C."/>
            <person name="Lien Y.W."/>
            <person name="Wang T.H."/>
            <person name="Kuo C.H."/>
        </authorList>
    </citation>
    <scope>NUCLEOTIDE SEQUENCE [LARGE SCALE GENOMIC DNA]</scope>
    <source>
        <strain evidence="1 2">TN-1</strain>
    </source>
</reference>
<dbReference type="AlphaFoldDB" id="A0A0K1W1T6"/>
<evidence type="ECO:0000313" key="2">
    <source>
        <dbReference type="Proteomes" id="UP000067476"/>
    </source>
</evidence>
<protein>
    <submittedName>
        <fullName evidence="1">Uncharacterized protein</fullName>
    </submittedName>
</protein>
<sequence>MDIKLLEDFISKKGIYKLFNKALLKDFLTINENDIFFEDKVIECSKNYAEKTLSKIKKTINIKIEISELMDMLSFEFYSDTEFLVKKINNEDEIKSFIVSVIKGKEKNINNIYLEGSARVWLLKKIDLSKEIVNRNIKNLSSNIFLSKESKIINELYNINKLSYDKKYVTVDIIDSTNKIAKIRPCNGFNGPYYLNEEIIVNF</sequence>
<name>A0A0K1W1T6_9MOLU</name>
<dbReference type="Proteomes" id="UP000067476">
    <property type="component" value="Chromosome"/>
</dbReference>
<dbReference type="RefSeq" id="WP_075058161.1">
    <property type="nucleotide sequence ID" value="NZ_CP012357.1"/>
</dbReference>
<organism evidence="1 2">
    <name type="scientific">Spiroplasma litorale</name>
    <dbReference type="NCBI Taxonomy" id="216942"/>
    <lineage>
        <taxon>Bacteria</taxon>
        <taxon>Bacillati</taxon>
        <taxon>Mycoplasmatota</taxon>
        <taxon>Mollicutes</taxon>
        <taxon>Entomoplasmatales</taxon>
        <taxon>Spiroplasmataceae</taxon>
        <taxon>Spiroplasma</taxon>
    </lineage>
</organism>
<dbReference type="EMBL" id="CP012357">
    <property type="protein sequence ID" value="AKX34067.1"/>
    <property type="molecule type" value="Genomic_DNA"/>
</dbReference>
<dbReference type="PATRIC" id="fig|216942.3.peg.417"/>
<evidence type="ECO:0000313" key="1">
    <source>
        <dbReference type="EMBL" id="AKX34067.1"/>
    </source>
</evidence>
<dbReference type="KEGG" id="sll:SLITO_v1c04140"/>
<proteinExistence type="predicted"/>